<accession>A0A1Y5SVY7</accession>
<evidence type="ECO:0000313" key="2">
    <source>
        <dbReference type="Proteomes" id="UP000193862"/>
    </source>
</evidence>
<dbReference type="Proteomes" id="UP000193862">
    <property type="component" value="Unassembled WGS sequence"/>
</dbReference>
<dbReference type="RefSeq" id="WP_268805438.1">
    <property type="nucleotide sequence ID" value="NZ_FWFS01000007.1"/>
</dbReference>
<name>A0A1Y5SVY7_9RHOB</name>
<dbReference type="EMBL" id="FWFS01000007">
    <property type="protein sequence ID" value="SLN49703.1"/>
    <property type="molecule type" value="Genomic_DNA"/>
</dbReference>
<proteinExistence type="predicted"/>
<gene>
    <name evidence="1" type="ORF">AQS8620_02131</name>
</gene>
<keyword evidence="2" id="KW-1185">Reference proteome</keyword>
<protein>
    <submittedName>
        <fullName evidence="1">Uncharacterized protein</fullName>
    </submittedName>
</protein>
<evidence type="ECO:0000313" key="1">
    <source>
        <dbReference type="EMBL" id="SLN49703.1"/>
    </source>
</evidence>
<sequence>MPVPDYQTLMLPVLTLFASGKTSVAECIPELKLKFAITSALLQN</sequence>
<reference evidence="1 2" key="1">
    <citation type="submission" date="2017-03" db="EMBL/GenBank/DDBJ databases">
        <authorList>
            <person name="Afonso C.L."/>
            <person name="Miller P.J."/>
            <person name="Scott M.A."/>
            <person name="Spackman E."/>
            <person name="Goraichik I."/>
            <person name="Dimitrov K.M."/>
            <person name="Suarez D.L."/>
            <person name="Swayne D.E."/>
        </authorList>
    </citation>
    <scope>NUCLEOTIDE SEQUENCE [LARGE SCALE GENOMIC DNA]</scope>
    <source>
        <strain evidence="1 2">CECT 8620</strain>
    </source>
</reference>
<organism evidence="1 2">
    <name type="scientific">Aquimixticola soesokkakensis</name>
    <dbReference type="NCBI Taxonomy" id="1519096"/>
    <lineage>
        <taxon>Bacteria</taxon>
        <taxon>Pseudomonadati</taxon>
        <taxon>Pseudomonadota</taxon>
        <taxon>Alphaproteobacteria</taxon>
        <taxon>Rhodobacterales</taxon>
        <taxon>Paracoccaceae</taxon>
        <taxon>Aquimixticola</taxon>
    </lineage>
</organism>
<dbReference type="AlphaFoldDB" id="A0A1Y5SVY7"/>